<accession>A0A1Y2HPQ1</accession>
<evidence type="ECO:0000313" key="3">
    <source>
        <dbReference type="Proteomes" id="UP000193411"/>
    </source>
</evidence>
<feature type="chain" id="PRO_5012192363" description="Invertebrate defensins family profile domain-containing protein" evidence="1">
    <location>
        <begin position="21"/>
        <end position="94"/>
    </location>
</feature>
<evidence type="ECO:0008006" key="4">
    <source>
        <dbReference type="Google" id="ProtNLM"/>
    </source>
</evidence>
<proteinExistence type="predicted"/>
<feature type="signal peptide" evidence="1">
    <location>
        <begin position="1"/>
        <end position="20"/>
    </location>
</feature>
<organism evidence="2 3">
    <name type="scientific">Catenaria anguillulae PL171</name>
    <dbReference type="NCBI Taxonomy" id="765915"/>
    <lineage>
        <taxon>Eukaryota</taxon>
        <taxon>Fungi</taxon>
        <taxon>Fungi incertae sedis</taxon>
        <taxon>Blastocladiomycota</taxon>
        <taxon>Blastocladiomycetes</taxon>
        <taxon>Blastocladiales</taxon>
        <taxon>Catenariaceae</taxon>
        <taxon>Catenaria</taxon>
    </lineage>
</organism>
<keyword evidence="1" id="KW-0732">Signal</keyword>
<name>A0A1Y2HPQ1_9FUNG</name>
<gene>
    <name evidence="2" type="ORF">BCR44DRAFT_48678</name>
</gene>
<protein>
    <recommendedName>
        <fullName evidence="4">Invertebrate defensins family profile domain-containing protein</fullName>
    </recommendedName>
</protein>
<comment type="caution">
    <text evidence="2">The sequence shown here is derived from an EMBL/GenBank/DDBJ whole genome shotgun (WGS) entry which is preliminary data.</text>
</comment>
<evidence type="ECO:0000256" key="1">
    <source>
        <dbReference type="SAM" id="SignalP"/>
    </source>
</evidence>
<sequence length="94" mass="9876">MKASTIFALALLALGASVQAAPADANAAPAPVAAEAEALAQPESDIGIMGEFCIKDSCSMNNSGKCEQMCREHGGKFTRMEKCGWFSKRCCCKV</sequence>
<evidence type="ECO:0000313" key="2">
    <source>
        <dbReference type="EMBL" id="ORZ35781.1"/>
    </source>
</evidence>
<keyword evidence="3" id="KW-1185">Reference proteome</keyword>
<dbReference type="AlphaFoldDB" id="A0A1Y2HPQ1"/>
<dbReference type="Proteomes" id="UP000193411">
    <property type="component" value="Unassembled WGS sequence"/>
</dbReference>
<reference evidence="2 3" key="1">
    <citation type="submission" date="2016-07" db="EMBL/GenBank/DDBJ databases">
        <title>Pervasive Adenine N6-methylation of Active Genes in Fungi.</title>
        <authorList>
            <consortium name="DOE Joint Genome Institute"/>
            <person name="Mondo S.J."/>
            <person name="Dannebaum R.O."/>
            <person name="Kuo R.C."/>
            <person name="Labutti K."/>
            <person name="Haridas S."/>
            <person name="Kuo A."/>
            <person name="Salamov A."/>
            <person name="Ahrendt S.R."/>
            <person name="Lipzen A."/>
            <person name="Sullivan W."/>
            <person name="Andreopoulos W.B."/>
            <person name="Clum A."/>
            <person name="Lindquist E."/>
            <person name="Daum C."/>
            <person name="Ramamoorthy G.K."/>
            <person name="Gryganskyi A."/>
            <person name="Culley D."/>
            <person name="Magnuson J.K."/>
            <person name="James T.Y."/>
            <person name="O'Malley M.A."/>
            <person name="Stajich J.E."/>
            <person name="Spatafora J.W."/>
            <person name="Visel A."/>
            <person name="Grigoriev I.V."/>
        </authorList>
    </citation>
    <scope>NUCLEOTIDE SEQUENCE [LARGE SCALE GENOMIC DNA]</scope>
    <source>
        <strain evidence="2 3">PL171</strain>
    </source>
</reference>
<dbReference type="EMBL" id="MCFL01000020">
    <property type="protein sequence ID" value="ORZ35781.1"/>
    <property type="molecule type" value="Genomic_DNA"/>
</dbReference>